<dbReference type="InterPro" id="IPR023828">
    <property type="entry name" value="Peptidase_S8_Ser-AS"/>
</dbReference>
<evidence type="ECO:0000256" key="6">
    <source>
        <dbReference type="RuleBase" id="RU003355"/>
    </source>
</evidence>
<gene>
    <name evidence="10" type="ORF">ACFYWW_19260</name>
</gene>
<keyword evidence="7" id="KW-0732">Signal</keyword>
<comment type="caution">
    <text evidence="10">The sequence shown here is derived from an EMBL/GenBank/DDBJ whole genome shotgun (WGS) entry which is preliminary data.</text>
</comment>
<protein>
    <submittedName>
        <fullName evidence="10">S8 family peptidase</fullName>
        <ecNumber evidence="10">3.4.-.-</ecNumber>
    </submittedName>
</protein>
<dbReference type="EC" id="3.4.-.-" evidence="10"/>
<keyword evidence="4 5" id="KW-0720">Serine protease</keyword>
<evidence type="ECO:0000256" key="2">
    <source>
        <dbReference type="ARBA" id="ARBA00022670"/>
    </source>
</evidence>
<evidence type="ECO:0000256" key="7">
    <source>
        <dbReference type="SAM" id="SignalP"/>
    </source>
</evidence>
<dbReference type="Gene3D" id="3.40.50.200">
    <property type="entry name" value="Peptidase S8/S53 domain"/>
    <property type="match status" value="1"/>
</dbReference>
<dbReference type="SUPFAM" id="SSF54897">
    <property type="entry name" value="Protease propeptides/inhibitors"/>
    <property type="match status" value="1"/>
</dbReference>
<sequence>MRIALAAAVTAVLATVGPLTASAAPSAPAERSTPAPLRLSDQPVPGQYLVAMKPTADVAKAARQVGATPLFSFKKVMNGFAAKLTDAQLATVRADPNVAAVEQDAKVTASAPAASWGLDRIDQRNLPLDGQFTTNATGAGGTAYILDTGIDYSHSEYAGRARFGFDAFPAEGRFGRDCHGHGSHVAGTVGGRTYGVAPQADLYSVRVLNCEGTGSNATVIAGLEWAASHAALTPARPAVLNGSLGGERSALVNAAATALSDSGVLPVVAAGNEAKNACGVSPASAQRVVTVAASTSSDAQASFSNYGRCVDLFAPGTAIVSARLGGGSVALNGTSMATPHVAGTALLYNTTHPTATSAQIAEWIDTTSTKDVLSGVTPGTPNKLLFTGGI</sequence>
<dbReference type="InterPro" id="IPR000209">
    <property type="entry name" value="Peptidase_S8/S53_dom"/>
</dbReference>
<dbReference type="GO" id="GO:0016787">
    <property type="term" value="F:hydrolase activity"/>
    <property type="evidence" value="ECO:0007669"/>
    <property type="project" value="UniProtKB-KW"/>
</dbReference>
<dbReference type="CDD" id="cd04077">
    <property type="entry name" value="Peptidases_S8_PCSK9_ProteinaseK_like"/>
    <property type="match status" value="1"/>
</dbReference>
<feature type="active site" description="Charge relay system" evidence="5">
    <location>
        <position position="181"/>
    </location>
</feature>
<dbReference type="InterPro" id="IPR037045">
    <property type="entry name" value="S8pro/Inhibitor_I9_sf"/>
</dbReference>
<feature type="chain" id="PRO_5045301345" evidence="7">
    <location>
        <begin position="24"/>
        <end position="390"/>
    </location>
</feature>
<comment type="similarity">
    <text evidence="1 5 6">Belongs to the peptidase S8 family.</text>
</comment>
<dbReference type="InterPro" id="IPR010259">
    <property type="entry name" value="S8pro/Inhibitor_I9"/>
</dbReference>
<keyword evidence="3 5" id="KW-0378">Hydrolase</keyword>
<dbReference type="Pfam" id="PF05922">
    <property type="entry name" value="Inhibitor_I9"/>
    <property type="match status" value="1"/>
</dbReference>
<keyword evidence="11" id="KW-1185">Reference proteome</keyword>
<evidence type="ECO:0000259" key="8">
    <source>
        <dbReference type="Pfam" id="PF00082"/>
    </source>
</evidence>
<keyword evidence="2 5" id="KW-0645">Protease</keyword>
<proteinExistence type="inferred from homology"/>
<evidence type="ECO:0000313" key="10">
    <source>
        <dbReference type="EMBL" id="MFF3340848.1"/>
    </source>
</evidence>
<dbReference type="InterPro" id="IPR023827">
    <property type="entry name" value="Peptidase_S8_Asp-AS"/>
</dbReference>
<feature type="active site" description="Charge relay system" evidence="5">
    <location>
        <position position="147"/>
    </location>
</feature>
<dbReference type="SUPFAM" id="SSF52743">
    <property type="entry name" value="Subtilisin-like"/>
    <property type="match status" value="1"/>
</dbReference>
<reference evidence="10 11" key="1">
    <citation type="submission" date="2024-10" db="EMBL/GenBank/DDBJ databases">
        <title>The Natural Products Discovery Center: Release of the First 8490 Sequenced Strains for Exploring Actinobacteria Biosynthetic Diversity.</title>
        <authorList>
            <person name="Kalkreuter E."/>
            <person name="Kautsar S.A."/>
            <person name="Yang D."/>
            <person name="Bader C.D."/>
            <person name="Teijaro C.N."/>
            <person name="Fluegel L."/>
            <person name="Davis C.M."/>
            <person name="Simpson J.R."/>
            <person name="Lauterbach L."/>
            <person name="Steele A.D."/>
            <person name="Gui C."/>
            <person name="Meng S."/>
            <person name="Li G."/>
            <person name="Viehrig K."/>
            <person name="Ye F."/>
            <person name="Su P."/>
            <person name="Kiefer A.F."/>
            <person name="Nichols A."/>
            <person name="Cepeda A.J."/>
            <person name="Yan W."/>
            <person name="Fan B."/>
            <person name="Jiang Y."/>
            <person name="Adhikari A."/>
            <person name="Zheng C.-J."/>
            <person name="Schuster L."/>
            <person name="Cowan T.M."/>
            <person name="Smanski M.J."/>
            <person name="Chevrette M.G."/>
            <person name="De Carvalho L.P.S."/>
            <person name="Shen B."/>
        </authorList>
    </citation>
    <scope>NUCLEOTIDE SEQUENCE [LARGE SCALE GENOMIC DNA]</scope>
    <source>
        <strain evidence="10 11">NPDC003029</strain>
    </source>
</reference>
<dbReference type="PANTHER" id="PTHR43806">
    <property type="entry name" value="PEPTIDASE S8"/>
    <property type="match status" value="1"/>
</dbReference>
<dbReference type="Pfam" id="PF00082">
    <property type="entry name" value="Peptidase_S8"/>
    <property type="match status" value="1"/>
</dbReference>
<dbReference type="RefSeq" id="WP_387896243.1">
    <property type="nucleotide sequence ID" value="NZ_JBIAPK010000005.1"/>
</dbReference>
<dbReference type="InterPro" id="IPR015500">
    <property type="entry name" value="Peptidase_S8_subtilisin-rel"/>
</dbReference>
<evidence type="ECO:0000256" key="3">
    <source>
        <dbReference type="ARBA" id="ARBA00022801"/>
    </source>
</evidence>
<dbReference type="PROSITE" id="PS00138">
    <property type="entry name" value="SUBTILASE_SER"/>
    <property type="match status" value="1"/>
</dbReference>
<dbReference type="PROSITE" id="PS00137">
    <property type="entry name" value="SUBTILASE_HIS"/>
    <property type="match status" value="1"/>
</dbReference>
<accession>A0ABW6RIV8</accession>
<evidence type="ECO:0000313" key="11">
    <source>
        <dbReference type="Proteomes" id="UP001601976"/>
    </source>
</evidence>
<feature type="domain" description="Peptidase S8/S53" evidence="8">
    <location>
        <begin position="145"/>
        <end position="371"/>
    </location>
</feature>
<dbReference type="EMBL" id="JBIAPK010000005">
    <property type="protein sequence ID" value="MFF3340848.1"/>
    <property type="molecule type" value="Genomic_DNA"/>
</dbReference>
<evidence type="ECO:0000256" key="1">
    <source>
        <dbReference type="ARBA" id="ARBA00011073"/>
    </source>
</evidence>
<dbReference type="InterPro" id="IPR050131">
    <property type="entry name" value="Peptidase_S8_subtilisin-like"/>
</dbReference>
<evidence type="ECO:0000256" key="4">
    <source>
        <dbReference type="ARBA" id="ARBA00022825"/>
    </source>
</evidence>
<dbReference type="Proteomes" id="UP001601976">
    <property type="component" value="Unassembled WGS sequence"/>
</dbReference>
<dbReference type="PRINTS" id="PR00723">
    <property type="entry name" value="SUBTILISIN"/>
</dbReference>
<dbReference type="PANTHER" id="PTHR43806:SF11">
    <property type="entry name" value="CEREVISIN-RELATED"/>
    <property type="match status" value="1"/>
</dbReference>
<name>A0ABW6RIV8_9ACTN</name>
<dbReference type="PROSITE" id="PS00136">
    <property type="entry name" value="SUBTILASE_ASP"/>
    <property type="match status" value="1"/>
</dbReference>
<feature type="active site" description="Charge relay system" evidence="5">
    <location>
        <position position="335"/>
    </location>
</feature>
<evidence type="ECO:0000256" key="5">
    <source>
        <dbReference type="PROSITE-ProRule" id="PRU01240"/>
    </source>
</evidence>
<organism evidence="10 11">
    <name type="scientific">Streptomyces flavidovirens</name>
    <dbReference type="NCBI Taxonomy" id="67298"/>
    <lineage>
        <taxon>Bacteria</taxon>
        <taxon>Bacillati</taxon>
        <taxon>Actinomycetota</taxon>
        <taxon>Actinomycetes</taxon>
        <taxon>Kitasatosporales</taxon>
        <taxon>Streptomycetaceae</taxon>
        <taxon>Streptomyces</taxon>
    </lineage>
</organism>
<evidence type="ECO:0000259" key="9">
    <source>
        <dbReference type="Pfam" id="PF05922"/>
    </source>
</evidence>
<dbReference type="InterPro" id="IPR022398">
    <property type="entry name" value="Peptidase_S8_His-AS"/>
</dbReference>
<feature type="domain" description="Inhibitor I9" evidence="9">
    <location>
        <begin position="63"/>
        <end position="108"/>
    </location>
</feature>
<dbReference type="InterPro" id="IPR034193">
    <property type="entry name" value="PCSK9_ProteinaseK-like"/>
</dbReference>
<dbReference type="InterPro" id="IPR036852">
    <property type="entry name" value="Peptidase_S8/S53_dom_sf"/>
</dbReference>
<dbReference type="PROSITE" id="PS51892">
    <property type="entry name" value="SUBTILASE"/>
    <property type="match status" value="1"/>
</dbReference>
<feature type="signal peptide" evidence="7">
    <location>
        <begin position="1"/>
        <end position="23"/>
    </location>
</feature>
<dbReference type="Gene3D" id="3.30.70.80">
    <property type="entry name" value="Peptidase S8 propeptide/proteinase inhibitor I9"/>
    <property type="match status" value="1"/>
</dbReference>